<accession>A0A2T3KMA9</accession>
<feature type="domain" description="Thioredoxin-like fold" evidence="2">
    <location>
        <begin position="81"/>
        <end position="220"/>
    </location>
</feature>
<comment type="caution">
    <text evidence="3">The sequence shown here is derived from an EMBL/GenBank/DDBJ whole genome shotgun (WGS) entry which is preliminary data.</text>
</comment>
<reference evidence="3 4" key="1">
    <citation type="submission" date="2018-01" db="EMBL/GenBank/DDBJ databases">
        <title>Whole genome sequencing of Histamine producing bacteria.</title>
        <authorList>
            <person name="Butler K."/>
        </authorList>
    </citation>
    <scope>NUCLEOTIDE SEQUENCE [LARGE SCALE GENOMIC DNA]</scope>
    <source>
        <strain evidence="3 4">FS-7.2</strain>
    </source>
</reference>
<dbReference type="InterPro" id="IPR050824">
    <property type="entry name" value="Thiol_disulfide_DsbA"/>
</dbReference>
<organism evidence="3 4">
    <name type="scientific">Photobacterium kishitanii</name>
    <dbReference type="NCBI Taxonomy" id="318456"/>
    <lineage>
        <taxon>Bacteria</taxon>
        <taxon>Pseudomonadati</taxon>
        <taxon>Pseudomonadota</taxon>
        <taxon>Gammaproteobacteria</taxon>
        <taxon>Vibrionales</taxon>
        <taxon>Vibrionaceae</taxon>
        <taxon>Photobacterium</taxon>
    </lineage>
</organism>
<keyword evidence="1" id="KW-0472">Membrane</keyword>
<gene>
    <name evidence="3" type="ORF">C9J27_02475</name>
</gene>
<dbReference type="Gene3D" id="3.40.30.10">
    <property type="entry name" value="Glutaredoxin"/>
    <property type="match status" value="1"/>
</dbReference>
<dbReference type="InterPro" id="IPR012336">
    <property type="entry name" value="Thioredoxin-like_fold"/>
</dbReference>
<dbReference type="Pfam" id="PF13462">
    <property type="entry name" value="Thioredoxin_4"/>
    <property type="match status" value="1"/>
</dbReference>
<dbReference type="InterPro" id="IPR036249">
    <property type="entry name" value="Thioredoxin-like_sf"/>
</dbReference>
<protein>
    <recommendedName>
        <fullName evidence="2">Thioredoxin-like fold domain-containing protein</fullName>
    </recommendedName>
</protein>
<evidence type="ECO:0000256" key="1">
    <source>
        <dbReference type="SAM" id="Phobius"/>
    </source>
</evidence>
<dbReference type="PANTHER" id="PTHR35891:SF3">
    <property type="entry name" value="THIOL:DISULFIDE INTERCHANGE PROTEIN DSBL"/>
    <property type="match status" value="1"/>
</dbReference>
<evidence type="ECO:0000259" key="2">
    <source>
        <dbReference type="Pfam" id="PF13462"/>
    </source>
</evidence>
<dbReference type="EMBL" id="PYNF01000002">
    <property type="protein sequence ID" value="PSV00912.1"/>
    <property type="molecule type" value="Genomic_DNA"/>
</dbReference>
<keyword evidence="1" id="KW-0812">Transmembrane</keyword>
<dbReference type="PANTHER" id="PTHR35891">
    <property type="entry name" value="THIOL:DISULFIDE INTERCHANGE PROTEIN DSBA"/>
    <property type="match status" value="1"/>
</dbReference>
<dbReference type="AlphaFoldDB" id="A0A2T3KMA9"/>
<evidence type="ECO:0000313" key="4">
    <source>
        <dbReference type="Proteomes" id="UP000241426"/>
    </source>
</evidence>
<keyword evidence="1" id="KW-1133">Transmembrane helix</keyword>
<name>A0A2T3KMA9_9GAMM</name>
<sequence length="239" mass="26986">MYTYNKPFNIFIKIMTTKFVSKIIIGTLAIISLGAAGKFILDQRSQQKVFVPKEGVNYTIIDTSSARKQLTKLGIGNNDSFEFFSYSCGHCYALSKNMRTLEIKTGVNIKQLALNFNTLPLAQMHYTLTHTTGKQAVGFQRQLFKIAENWNINDQTKLEKISELPATYGIKTDDVRSLSLKADDYSNLVNIAFNNLSLQYTPTLIIKGKYLIKNDSLKSMPQMEKLISHLNGLPTKNQP</sequence>
<evidence type="ECO:0000313" key="3">
    <source>
        <dbReference type="EMBL" id="PSV00912.1"/>
    </source>
</evidence>
<proteinExistence type="predicted"/>
<dbReference type="SUPFAM" id="SSF52833">
    <property type="entry name" value="Thioredoxin-like"/>
    <property type="match status" value="1"/>
</dbReference>
<dbReference type="Proteomes" id="UP000241426">
    <property type="component" value="Unassembled WGS sequence"/>
</dbReference>
<feature type="transmembrane region" description="Helical" evidence="1">
    <location>
        <begin position="20"/>
        <end position="41"/>
    </location>
</feature>